<reference evidence="2 3" key="1">
    <citation type="submission" date="2014-02" db="EMBL/GenBank/DDBJ databases">
        <title>Draft genome sequence of Lysinibacillus odysseyi NBRC 100172.</title>
        <authorList>
            <person name="Zhang F."/>
            <person name="Wang G."/>
            <person name="Zhang L."/>
        </authorList>
    </citation>
    <scope>NUCLEOTIDE SEQUENCE [LARGE SCALE GENOMIC DNA]</scope>
    <source>
        <strain evidence="2 3">NBRC 100172</strain>
    </source>
</reference>
<dbReference type="InterPro" id="IPR002818">
    <property type="entry name" value="DJ-1/PfpI"/>
</dbReference>
<dbReference type="Pfam" id="PF01965">
    <property type="entry name" value="DJ-1_PfpI"/>
    <property type="match status" value="1"/>
</dbReference>
<dbReference type="RefSeq" id="WP_036153785.1">
    <property type="nucleotide sequence ID" value="NZ_AVCX01000007.1"/>
</dbReference>
<dbReference type="GO" id="GO:0005737">
    <property type="term" value="C:cytoplasm"/>
    <property type="evidence" value="ECO:0007669"/>
    <property type="project" value="TreeGrafter"/>
</dbReference>
<keyword evidence="3" id="KW-1185">Reference proteome</keyword>
<accession>A0A0A3IKY4</accession>
<proteinExistence type="predicted"/>
<dbReference type="InterPro" id="IPR029062">
    <property type="entry name" value="Class_I_gatase-like"/>
</dbReference>
<protein>
    <submittedName>
        <fullName evidence="2">Dimethyladenosine transferase</fullName>
    </submittedName>
</protein>
<dbReference type="EMBL" id="JPVP01000054">
    <property type="protein sequence ID" value="KGR85404.1"/>
    <property type="molecule type" value="Genomic_DNA"/>
</dbReference>
<evidence type="ECO:0000313" key="3">
    <source>
        <dbReference type="Proteomes" id="UP000030437"/>
    </source>
</evidence>
<dbReference type="eggNOG" id="COG0693">
    <property type="taxonomic scope" value="Bacteria"/>
</dbReference>
<name>A0A0A3IKY4_9BACI</name>
<dbReference type="SUPFAM" id="SSF52317">
    <property type="entry name" value="Class I glutamine amidotransferase-like"/>
    <property type="match status" value="1"/>
</dbReference>
<dbReference type="STRING" id="1220589.CD32_09260"/>
<feature type="domain" description="DJ-1/PfpI" evidence="1">
    <location>
        <begin position="2"/>
        <end position="176"/>
    </location>
</feature>
<evidence type="ECO:0000313" key="2">
    <source>
        <dbReference type="EMBL" id="KGR85404.1"/>
    </source>
</evidence>
<dbReference type="AlphaFoldDB" id="A0A0A3IKY4"/>
<dbReference type="InterPro" id="IPR050325">
    <property type="entry name" value="Prot/Nucl_acid_deglycase"/>
</dbReference>
<dbReference type="CDD" id="cd03135">
    <property type="entry name" value="GATase1_DJ-1"/>
    <property type="match status" value="1"/>
</dbReference>
<organism evidence="2 3">
    <name type="scientific">Lysinibacillus odysseyi 34hs-1 = NBRC 100172</name>
    <dbReference type="NCBI Taxonomy" id="1220589"/>
    <lineage>
        <taxon>Bacteria</taxon>
        <taxon>Bacillati</taxon>
        <taxon>Bacillota</taxon>
        <taxon>Bacilli</taxon>
        <taxon>Bacillales</taxon>
        <taxon>Bacillaceae</taxon>
        <taxon>Lysinibacillus</taxon>
    </lineage>
</organism>
<dbReference type="OrthoDB" id="9800516at2"/>
<evidence type="ECO:0000259" key="1">
    <source>
        <dbReference type="Pfam" id="PF01965"/>
    </source>
</evidence>
<sequence>MKKILLLLANGFEAYEASVFTDVLGWNQLEGDGTTEVITAGIRPYLQATWNFNVTPEKLVQDLNLEEFDALAIPGGFEEAGFYEEAFGEIFSKIIRHFNQYKKPIASICVASLALAHSGVLYGRKATTYSHPTSIRMAQLASYGVHVSTERIVVDEHIITSSNPGTAIDVAFLLLEMLTSKENTEKVRDLMGFNICQQNPVK</sequence>
<dbReference type="Proteomes" id="UP000030437">
    <property type="component" value="Unassembled WGS sequence"/>
</dbReference>
<dbReference type="Gene3D" id="3.40.50.880">
    <property type="match status" value="1"/>
</dbReference>
<comment type="caution">
    <text evidence="2">The sequence shown here is derived from an EMBL/GenBank/DDBJ whole genome shotgun (WGS) entry which is preliminary data.</text>
</comment>
<dbReference type="PANTHER" id="PTHR48094">
    <property type="entry name" value="PROTEIN/NUCLEIC ACID DEGLYCASE DJ-1-RELATED"/>
    <property type="match status" value="1"/>
</dbReference>
<dbReference type="PANTHER" id="PTHR48094:SF5">
    <property type="entry name" value="PROTEIN DJ-1 HOMOLOG"/>
    <property type="match status" value="1"/>
</dbReference>
<dbReference type="GO" id="GO:0016740">
    <property type="term" value="F:transferase activity"/>
    <property type="evidence" value="ECO:0007669"/>
    <property type="project" value="UniProtKB-KW"/>
</dbReference>
<keyword evidence="2" id="KW-0808">Transferase</keyword>
<gene>
    <name evidence="2" type="ORF">CD32_09260</name>
</gene>